<sequence>MKIIPLHNATHSGIKQKPYDIFTDPKIFPTATQNHEMQTIQEVNENSVEAAQNEAEKKEQEVVEKMTIEEVPSQENEQRIQQEQQNNARMTPAPTEEEIRNEKQRKVQFFLWNNPVNEQTDHLMVSNRCRPWTFETPEMLQRCAMLRCCGCVWLPPIIFIGTHSLALVETDLAKLYFGTLLTLLGYCDKNKTNEYTKQVSSGKLFVIMKEAFEVSVHRPASHATDFSLSCIETHTTASTDPHRTDRIIGNAMRTDDVMRNVSVHRPASHATDFSLSCIKTHTTASTDSHRTDRIIGNAYMRCVLMTSYGMRTMCAMRACGRLPSNVSSKKFQVLSQFYSSFRRFDRPISLLSNPTHKLF</sequence>
<accession>A0A2H1VM98</accession>
<feature type="coiled-coil region" evidence="1">
    <location>
        <begin position="40"/>
        <end position="68"/>
    </location>
</feature>
<evidence type="ECO:0000256" key="2">
    <source>
        <dbReference type="SAM" id="MobiDB-lite"/>
    </source>
</evidence>
<evidence type="ECO:0000256" key="1">
    <source>
        <dbReference type="SAM" id="Coils"/>
    </source>
</evidence>
<reference evidence="3" key="1">
    <citation type="submission" date="2016-07" db="EMBL/GenBank/DDBJ databases">
        <authorList>
            <person name="Bretaudeau A."/>
        </authorList>
    </citation>
    <scope>NUCLEOTIDE SEQUENCE</scope>
    <source>
        <strain evidence="3">Rice</strain>
        <tissue evidence="3">Whole body</tissue>
    </source>
</reference>
<proteinExistence type="predicted"/>
<gene>
    <name evidence="3" type="ORF">SFRICE_009775</name>
</gene>
<feature type="region of interest" description="Disordered" evidence="2">
    <location>
        <begin position="71"/>
        <end position="96"/>
    </location>
</feature>
<name>A0A2H1VM98_SPOFR</name>
<organism evidence="3">
    <name type="scientific">Spodoptera frugiperda</name>
    <name type="common">Fall armyworm</name>
    <dbReference type="NCBI Taxonomy" id="7108"/>
    <lineage>
        <taxon>Eukaryota</taxon>
        <taxon>Metazoa</taxon>
        <taxon>Ecdysozoa</taxon>
        <taxon>Arthropoda</taxon>
        <taxon>Hexapoda</taxon>
        <taxon>Insecta</taxon>
        <taxon>Pterygota</taxon>
        <taxon>Neoptera</taxon>
        <taxon>Endopterygota</taxon>
        <taxon>Lepidoptera</taxon>
        <taxon>Glossata</taxon>
        <taxon>Ditrysia</taxon>
        <taxon>Noctuoidea</taxon>
        <taxon>Noctuidae</taxon>
        <taxon>Amphipyrinae</taxon>
        <taxon>Spodoptera</taxon>
    </lineage>
</organism>
<keyword evidence="1" id="KW-0175">Coiled coil</keyword>
<dbReference type="EMBL" id="ODYU01003331">
    <property type="protein sequence ID" value="SOQ41943.1"/>
    <property type="molecule type" value="Genomic_DNA"/>
</dbReference>
<evidence type="ECO:0000313" key="3">
    <source>
        <dbReference type="EMBL" id="SOQ41943.1"/>
    </source>
</evidence>
<protein>
    <submittedName>
        <fullName evidence="3">SFRICE_009775</fullName>
    </submittedName>
</protein>
<dbReference type="AlphaFoldDB" id="A0A2H1VM98"/>